<dbReference type="PROSITE" id="PS50850">
    <property type="entry name" value="MFS"/>
    <property type="match status" value="1"/>
</dbReference>
<feature type="transmembrane region" description="Helical" evidence="6">
    <location>
        <begin position="219"/>
        <end position="238"/>
    </location>
</feature>
<dbReference type="PANTHER" id="PTHR23506">
    <property type="entry name" value="GH10249P"/>
    <property type="match status" value="1"/>
</dbReference>
<dbReference type="InterPro" id="IPR011701">
    <property type="entry name" value="MFS"/>
</dbReference>
<dbReference type="GO" id="GO:0016020">
    <property type="term" value="C:membrane"/>
    <property type="evidence" value="ECO:0007669"/>
    <property type="project" value="UniProtKB-SubCell"/>
</dbReference>
<keyword evidence="10" id="KW-1185">Reference proteome</keyword>
<keyword evidence="4 6" id="KW-1133">Transmembrane helix</keyword>
<feature type="transmembrane region" description="Helical" evidence="6">
    <location>
        <begin position="88"/>
        <end position="108"/>
    </location>
</feature>
<dbReference type="SUPFAM" id="SSF103473">
    <property type="entry name" value="MFS general substrate transporter"/>
    <property type="match status" value="1"/>
</dbReference>
<feature type="transmembrane region" description="Helical" evidence="6">
    <location>
        <begin position="374"/>
        <end position="397"/>
    </location>
</feature>
<dbReference type="EMBL" id="CAJFDH010000004">
    <property type="protein sequence ID" value="CAD5221912.1"/>
    <property type="molecule type" value="Genomic_DNA"/>
</dbReference>
<dbReference type="Proteomes" id="UP000783686">
    <property type="component" value="Unassembled WGS sequence"/>
</dbReference>
<keyword evidence="2" id="KW-0813">Transport</keyword>
<protein>
    <recommendedName>
        <fullName evidence="8">Major facilitator superfamily (MFS) profile domain-containing protein</fullName>
    </recommendedName>
</protein>
<name>A0A811L2Y6_9BILA</name>
<evidence type="ECO:0000256" key="3">
    <source>
        <dbReference type="ARBA" id="ARBA00022692"/>
    </source>
</evidence>
<dbReference type="InterPro" id="IPR036259">
    <property type="entry name" value="MFS_trans_sf"/>
</dbReference>
<dbReference type="OrthoDB" id="5086884at2759"/>
<evidence type="ECO:0000313" key="9">
    <source>
        <dbReference type="EMBL" id="CAD5221912.1"/>
    </source>
</evidence>
<keyword evidence="5 6" id="KW-0472">Membrane</keyword>
<dbReference type="InterPro" id="IPR050930">
    <property type="entry name" value="MFS_Vesicular_Transporter"/>
</dbReference>
<feature type="transmembrane region" description="Helical" evidence="6">
    <location>
        <begin position="308"/>
        <end position="332"/>
    </location>
</feature>
<dbReference type="GO" id="GO:0022857">
    <property type="term" value="F:transmembrane transporter activity"/>
    <property type="evidence" value="ECO:0007669"/>
    <property type="project" value="InterPro"/>
</dbReference>
<gene>
    <name evidence="9" type="ORF">BOKJ2_LOCUS9682</name>
</gene>
<evidence type="ECO:0000313" key="10">
    <source>
        <dbReference type="Proteomes" id="UP000614601"/>
    </source>
</evidence>
<reference evidence="9" key="1">
    <citation type="submission" date="2020-09" db="EMBL/GenBank/DDBJ databases">
        <authorList>
            <person name="Kikuchi T."/>
        </authorList>
    </citation>
    <scope>NUCLEOTIDE SEQUENCE</scope>
    <source>
        <strain evidence="9">SH1</strain>
    </source>
</reference>
<evidence type="ECO:0000259" key="8">
    <source>
        <dbReference type="PROSITE" id="PS50850"/>
    </source>
</evidence>
<feature type="transmembrane region" description="Helical" evidence="6">
    <location>
        <begin position="114"/>
        <end position="136"/>
    </location>
</feature>
<comment type="subcellular location">
    <subcellularLocation>
        <location evidence="1">Membrane</location>
        <topology evidence="1">Multi-pass membrane protein</topology>
    </subcellularLocation>
</comment>
<evidence type="ECO:0000256" key="4">
    <source>
        <dbReference type="ARBA" id="ARBA00022989"/>
    </source>
</evidence>
<dbReference type="AlphaFoldDB" id="A0A811L2Y6"/>
<dbReference type="Pfam" id="PF07690">
    <property type="entry name" value="MFS_1"/>
    <property type="match status" value="1"/>
</dbReference>
<feature type="signal peptide" evidence="7">
    <location>
        <begin position="1"/>
        <end position="16"/>
    </location>
</feature>
<keyword evidence="3 6" id="KW-0812">Transmembrane</keyword>
<feature type="transmembrane region" description="Helical" evidence="6">
    <location>
        <begin position="148"/>
        <end position="170"/>
    </location>
</feature>
<accession>A0A811L2Y6</accession>
<evidence type="ECO:0000256" key="6">
    <source>
        <dbReference type="SAM" id="Phobius"/>
    </source>
</evidence>
<comment type="caution">
    <text evidence="9">The sequence shown here is derived from an EMBL/GenBank/DDBJ whole genome shotgun (WGS) entry which is preliminary data.</text>
</comment>
<evidence type="ECO:0000256" key="1">
    <source>
        <dbReference type="ARBA" id="ARBA00004141"/>
    </source>
</evidence>
<dbReference type="Gene3D" id="1.20.1250.20">
    <property type="entry name" value="MFS general substrate transporter like domains"/>
    <property type="match status" value="1"/>
</dbReference>
<feature type="transmembrane region" description="Helical" evidence="6">
    <location>
        <begin position="258"/>
        <end position="278"/>
    </location>
</feature>
<proteinExistence type="predicted"/>
<dbReference type="Proteomes" id="UP000614601">
    <property type="component" value="Unassembled WGS sequence"/>
</dbReference>
<feature type="chain" id="PRO_5035595265" description="Major facilitator superfamily (MFS) profile domain-containing protein" evidence="7">
    <location>
        <begin position="17"/>
        <end position="431"/>
    </location>
</feature>
<dbReference type="EMBL" id="CAJFCW020000004">
    <property type="protein sequence ID" value="CAG9115654.1"/>
    <property type="molecule type" value="Genomic_DNA"/>
</dbReference>
<dbReference type="PANTHER" id="PTHR23506:SF23">
    <property type="entry name" value="GH10249P"/>
    <property type="match status" value="1"/>
</dbReference>
<keyword evidence="7" id="KW-0732">Signal</keyword>
<evidence type="ECO:0000256" key="2">
    <source>
        <dbReference type="ARBA" id="ARBA00022448"/>
    </source>
</evidence>
<sequence length="431" mass="47467">MFLDFLLVTIVVPILPNHLLQIENSKIIPYLDDARQELNVSRKDRQLNHEEFAANNIPLAMLMSSKAIAQIPTSLIVSQITYRIGYDIPLFGGFAIFTLSSLIFAYSTTYNMLLFGRAFSGVGSGFAATSGMGMVANTFTDQKARSRAIAIVFSGIAIGILLGPVFGGLLYRIGGIRLPFLILAGLSFFVGLVQLFVLKPKVCKIRPEHTDYWKLLCDPYLMLTTVAIFINNWSFSAIEPTMPLWMIEMWNSNSVEQGLAFLPSSLAYLVWTFVNKYVVKKLGQWASCMAGFLILGAGLIVMPYSGSFYYLLIPSAFLGVGFGLVGLNTFPLMGHIADLRHTKIYGSVYAIADVSCSLAFISGPMVGGPTSRYFGFHNMMVALGIVNIMFAPLMIFLRKLEESKSQLTLTSSSSTCNTLKIESIQDSNLKL</sequence>
<feature type="transmembrane region" description="Helical" evidence="6">
    <location>
        <begin position="176"/>
        <end position="198"/>
    </location>
</feature>
<feature type="transmembrane region" description="Helical" evidence="6">
    <location>
        <begin position="285"/>
        <end position="302"/>
    </location>
</feature>
<dbReference type="InterPro" id="IPR020846">
    <property type="entry name" value="MFS_dom"/>
</dbReference>
<evidence type="ECO:0000256" key="5">
    <source>
        <dbReference type="ARBA" id="ARBA00023136"/>
    </source>
</evidence>
<feature type="domain" description="Major facilitator superfamily (MFS) profile" evidence="8">
    <location>
        <begin position="1"/>
        <end position="402"/>
    </location>
</feature>
<evidence type="ECO:0000256" key="7">
    <source>
        <dbReference type="SAM" id="SignalP"/>
    </source>
</evidence>
<feature type="transmembrane region" description="Helical" evidence="6">
    <location>
        <begin position="344"/>
        <end position="362"/>
    </location>
</feature>
<organism evidence="9 10">
    <name type="scientific">Bursaphelenchus okinawaensis</name>
    <dbReference type="NCBI Taxonomy" id="465554"/>
    <lineage>
        <taxon>Eukaryota</taxon>
        <taxon>Metazoa</taxon>
        <taxon>Ecdysozoa</taxon>
        <taxon>Nematoda</taxon>
        <taxon>Chromadorea</taxon>
        <taxon>Rhabditida</taxon>
        <taxon>Tylenchina</taxon>
        <taxon>Tylenchomorpha</taxon>
        <taxon>Aphelenchoidea</taxon>
        <taxon>Aphelenchoididae</taxon>
        <taxon>Bursaphelenchus</taxon>
    </lineage>
</organism>